<dbReference type="PANTHER" id="PTHR45947">
    <property type="entry name" value="SULFOQUINOVOSYL TRANSFERASE SQD2"/>
    <property type="match status" value="1"/>
</dbReference>
<sequence>MNLGLFLSIGESFKDLKDKGQLKRLVNYNIKKYAQAFDKVYIFSYLDEKEYSLPKNCILVPNKRNLNRFLYSVLLPFLNVKQISDCDVLRGMQITGAIPAAIAKIFFKKDFIFNYGYDYAKLAKIEKKNIQSLLYKFIEFPIITLSSQVIVTSKEVKNHLNKKYGPKKLAMIQNGVDTILFRKFKKKYDKKLTILFIGRLEIQKNLANLLYALKNIKDSKAIFVGEGSQKNNFLKLAQELNIDLEVKNAISYEKIPKEFTKADIFVLPSLIEGNPKILLEAMSCQMAVLGSDVLGIREIISDGKNGLLCYTDTKSIEEKLRKLQNSQLRTKLGANARKFILQNYQINNLLTKEVNLLLKLAK</sequence>
<accession>A0A0G0IQR5</accession>
<dbReference type="CDD" id="cd03801">
    <property type="entry name" value="GT4_PimA-like"/>
    <property type="match status" value="1"/>
</dbReference>
<dbReference type="InterPro" id="IPR001296">
    <property type="entry name" value="Glyco_trans_1"/>
</dbReference>
<proteinExistence type="predicted"/>
<keyword evidence="2" id="KW-0808">Transferase</keyword>
<name>A0A0G0IQR5_9BACT</name>
<comment type="caution">
    <text evidence="2">The sequence shown here is derived from an EMBL/GenBank/DDBJ whole genome shotgun (WGS) entry which is preliminary data.</text>
</comment>
<dbReference type="AlphaFoldDB" id="A0A0G0IQR5"/>
<feature type="domain" description="Glycosyl transferase family 1" evidence="1">
    <location>
        <begin position="181"/>
        <end position="338"/>
    </location>
</feature>
<reference evidence="2 3" key="1">
    <citation type="journal article" date="2015" name="Nature">
        <title>rRNA introns, odd ribosomes, and small enigmatic genomes across a large radiation of phyla.</title>
        <authorList>
            <person name="Brown C.T."/>
            <person name="Hug L.A."/>
            <person name="Thomas B.C."/>
            <person name="Sharon I."/>
            <person name="Castelle C.J."/>
            <person name="Singh A."/>
            <person name="Wilkins M.J."/>
            <person name="Williams K.H."/>
            <person name="Banfield J.F."/>
        </authorList>
    </citation>
    <scope>NUCLEOTIDE SEQUENCE [LARGE SCALE GENOMIC DNA]</scope>
</reference>
<gene>
    <name evidence="2" type="ORF">US31_C0005G0011</name>
</gene>
<evidence type="ECO:0000313" key="2">
    <source>
        <dbReference type="EMBL" id="KKQ18361.1"/>
    </source>
</evidence>
<dbReference type="InterPro" id="IPR050194">
    <property type="entry name" value="Glycosyltransferase_grp1"/>
</dbReference>
<evidence type="ECO:0000313" key="3">
    <source>
        <dbReference type="Proteomes" id="UP000034508"/>
    </source>
</evidence>
<dbReference type="Proteomes" id="UP000034508">
    <property type="component" value="Unassembled WGS sequence"/>
</dbReference>
<dbReference type="SUPFAM" id="SSF53756">
    <property type="entry name" value="UDP-Glycosyltransferase/glycogen phosphorylase"/>
    <property type="match status" value="1"/>
</dbReference>
<dbReference type="PANTHER" id="PTHR45947:SF3">
    <property type="entry name" value="SULFOQUINOVOSYL TRANSFERASE SQD2"/>
    <property type="match status" value="1"/>
</dbReference>
<organism evidence="2 3">
    <name type="scientific">Berkelbacteria bacterium GW2011_GWA1_36_9</name>
    <dbReference type="NCBI Taxonomy" id="1618331"/>
    <lineage>
        <taxon>Bacteria</taxon>
        <taxon>Candidatus Berkelbacteria</taxon>
    </lineage>
</organism>
<dbReference type="Gene3D" id="3.40.50.2000">
    <property type="entry name" value="Glycogen Phosphorylase B"/>
    <property type="match status" value="2"/>
</dbReference>
<dbReference type="Pfam" id="PF00534">
    <property type="entry name" value="Glycos_transf_1"/>
    <property type="match status" value="1"/>
</dbReference>
<dbReference type="EMBL" id="LBSM01000005">
    <property type="protein sequence ID" value="KKQ18361.1"/>
    <property type="molecule type" value="Genomic_DNA"/>
</dbReference>
<dbReference type="GO" id="GO:0016757">
    <property type="term" value="F:glycosyltransferase activity"/>
    <property type="evidence" value="ECO:0007669"/>
    <property type="project" value="InterPro"/>
</dbReference>
<protein>
    <submittedName>
        <fullName evidence="2">Glycosyltransferase</fullName>
    </submittedName>
</protein>
<evidence type="ECO:0000259" key="1">
    <source>
        <dbReference type="Pfam" id="PF00534"/>
    </source>
</evidence>